<dbReference type="PRINTS" id="PR00726">
    <property type="entry name" value="LEXASERPTASE"/>
</dbReference>
<dbReference type="AlphaFoldDB" id="A0A3B1BKV7"/>
<dbReference type="PANTHER" id="PTHR33516:SF2">
    <property type="entry name" value="LEXA REPRESSOR-RELATED"/>
    <property type="match status" value="1"/>
</dbReference>
<organism evidence="13">
    <name type="scientific">hydrothermal vent metagenome</name>
    <dbReference type="NCBI Taxonomy" id="652676"/>
    <lineage>
        <taxon>unclassified sequences</taxon>
        <taxon>metagenomes</taxon>
        <taxon>ecological metagenomes</taxon>
    </lineage>
</organism>
<dbReference type="PANTHER" id="PTHR33516">
    <property type="entry name" value="LEXA REPRESSOR"/>
    <property type="match status" value="1"/>
</dbReference>
<dbReference type="InterPro" id="IPR036286">
    <property type="entry name" value="LexA/Signal_pep-like_sf"/>
</dbReference>
<dbReference type="GO" id="GO:0003677">
    <property type="term" value="F:DNA binding"/>
    <property type="evidence" value="ECO:0007669"/>
    <property type="project" value="UniProtKB-KW"/>
</dbReference>
<evidence type="ECO:0000256" key="3">
    <source>
        <dbReference type="ARBA" id="ARBA00022705"/>
    </source>
</evidence>
<dbReference type="GO" id="GO:0006508">
    <property type="term" value="P:proteolysis"/>
    <property type="evidence" value="ECO:0007669"/>
    <property type="project" value="UniProtKB-KW"/>
</dbReference>
<evidence type="ECO:0000256" key="5">
    <source>
        <dbReference type="ARBA" id="ARBA00022801"/>
    </source>
</evidence>
<dbReference type="InterPro" id="IPR050077">
    <property type="entry name" value="LexA_repressor"/>
</dbReference>
<proteinExistence type="inferred from homology"/>
<evidence type="ECO:0000256" key="2">
    <source>
        <dbReference type="ARBA" id="ARBA00022491"/>
    </source>
</evidence>
<accession>A0A3B1BKV7</accession>
<dbReference type="InterPro" id="IPR039418">
    <property type="entry name" value="LexA-like"/>
</dbReference>
<keyword evidence="10" id="KW-0234">DNA repair</keyword>
<dbReference type="GO" id="GO:0006260">
    <property type="term" value="P:DNA replication"/>
    <property type="evidence" value="ECO:0007669"/>
    <property type="project" value="UniProtKB-KW"/>
</dbReference>
<dbReference type="EMBL" id="UOFZ01000037">
    <property type="protein sequence ID" value="VAX12424.1"/>
    <property type="molecule type" value="Genomic_DNA"/>
</dbReference>
<evidence type="ECO:0000256" key="4">
    <source>
        <dbReference type="ARBA" id="ARBA00022763"/>
    </source>
</evidence>
<dbReference type="NCBIfam" id="TIGR00498">
    <property type="entry name" value="lexA"/>
    <property type="match status" value="1"/>
</dbReference>
<comment type="similarity">
    <text evidence="1">Belongs to the peptidase S24 family.</text>
</comment>
<dbReference type="GO" id="GO:0006281">
    <property type="term" value="P:DNA repair"/>
    <property type="evidence" value="ECO:0007669"/>
    <property type="project" value="UniProtKB-KW"/>
</dbReference>
<evidence type="ECO:0000259" key="12">
    <source>
        <dbReference type="Pfam" id="PF00717"/>
    </source>
</evidence>
<dbReference type="SUPFAM" id="SSF51306">
    <property type="entry name" value="LexA/Signal peptidase"/>
    <property type="match status" value="1"/>
</dbReference>
<evidence type="ECO:0000256" key="10">
    <source>
        <dbReference type="ARBA" id="ARBA00023204"/>
    </source>
</evidence>
<sequence length="156" mass="17521">MNNINYLIPKNNRPVWTPQIEALDVFEEPLQEIPLLGWVAAGQPVDLNDENERVAVPANMVSKNSYALRVRGHSMVDDNIQDGDIIVVEKRESAANGESVIAMINGETVTLKKFYVEREGIRLQPANPEMDAIYLRNEEVQILGIVTGVIRMAEQH</sequence>
<dbReference type="EC" id="3.4.21.88" evidence="13"/>
<evidence type="ECO:0000313" key="13">
    <source>
        <dbReference type="EMBL" id="VAX12424.1"/>
    </source>
</evidence>
<dbReference type="InterPro" id="IPR015927">
    <property type="entry name" value="Peptidase_S24_S26A/B/C"/>
</dbReference>
<dbReference type="GO" id="GO:0045892">
    <property type="term" value="P:negative regulation of DNA-templated transcription"/>
    <property type="evidence" value="ECO:0007669"/>
    <property type="project" value="InterPro"/>
</dbReference>
<reference evidence="13" key="1">
    <citation type="submission" date="2018-06" db="EMBL/GenBank/DDBJ databases">
        <authorList>
            <person name="Zhirakovskaya E."/>
        </authorList>
    </citation>
    <scope>NUCLEOTIDE SEQUENCE</scope>
</reference>
<dbReference type="GO" id="GO:0009432">
    <property type="term" value="P:SOS response"/>
    <property type="evidence" value="ECO:0007669"/>
    <property type="project" value="UniProtKB-KW"/>
</dbReference>
<evidence type="ECO:0000256" key="11">
    <source>
        <dbReference type="ARBA" id="ARBA00023236"/>
    </source>
</evidence>
<evidence type="ECO:0000256" key="6">
    <source>
        <dbReference type="ARBA" id="ARBA00022813"/>
    </source>
</evidence>
<dbReference type="Pfam" id="PF00717">
    <property type="entry name" value="Peptidase_S24"/>
    <property type="match status" value="1"/>
</dbReference>
<dbReference type="InterPro" id="IPR006197">
    <property type="entry name" value="Peptidase_S24_LexA"/>
</dbReference>
<dbReference type="GO" id="GO:0004252">
    <property type="term" value="F:serine-type endopeptidase activity"/>
    <property type="evidence" value="ECO:0007669"/>
    <property type="project" value="UniProtKB-EC"/>
</dbReference>
<evidence type="ECO:0000256" key="7">
    <source>
        <dbReference type="ARBA" id="ARBA00023015"/>
    </source>
</evidence>
<gene>
    <name evidence="13" type="ORF">MNBD_GAMMA24-2415</name>
</gene>
<keyword evidence="8" id="KW-0238">DNA-binding</keyword>
<keyword evidence="7" id="KW-0805">Transcription regulation</keyword>
<name>A0A3B1BKV7_9ZZZZ</name>
<keyword evidence="13" id="KW-0645">Protease</keyword>
<dbReference type="Gene3D" id="2.10.109.10">
    <property type="entry name" value="Umud Fragment, subunit A"/>
    <property type="match status" value="1"/>
</dbReference>
<evidence type="ECO:0000256" key="1">
    <source>
        <dbReference type="ARBA" id="ARBA00007484"/>
    </source>
</evidence>
<keyword evidence="6" id="KW-0068">Autocatalytic cleavage</keyword>
<keyword evidence="4" id="KW-0227">DNA damage</keyword>
<keyword evidence="9" id="KW-0804">Transcription</keyword>
<dbReference type="InterPro" id="IPR006200">
    <property type="entry name" value="LexA"/>
</dbReference>
<evidence type="ECO:0000256" key="8">
    <source>
        <dbReference type="ARBA" id="ARBA00023125"/>
    </source>
</evidence>
<protein>
    <submittedName>
        <fullName evidence="13">SOS-response repressor and protease LexA</fullName>
        <ecNumber evidence="13">3.4.21.88</ecNumber>
    </submittedName>
</protein>
<keyword evidence="2" id="KW-0678">Repressor</keyword>
<dbReference type="CDD" id="cd06529">
    <property type="entry name" value="S24_LexA-like"/>
    <property type="match status" value="1"/>
</dbReference>
<keyword evidence="3" id="KW-0235">DNA replication</keyword>
<keyword evidence="11" id="KW-0742">SOS response</keyword>
<feature type="domain" description="Peptidase S24/S26A/S26B/S26C" evidence="12">
    <location>
        <begin position="34"/>
        <end position="146"/>
    </location>
</feature>
<evidence type="ECO:0000256" key="9">
    <source>
        <dbReference type="ARBA" id="ARBA00023163"/>
    </source>
</evidence>
<keyword evidence="5 13" id="KW-0378">Hydrolase</keyword>